<accession>W3VVP2</accession>
<dbReference type="HOGENOM" id="CLU_1200279_0_0_1"/>
<keyword evidence="2" id="KW-0812">Transmembrane</keyword>
<proteinExistence type="predicted"/>
<evidence type="ECO:0000313" key="3">
    <source>
        <dbReference type="EMBL" id="ETS64887.1"/>
    </source>
</evidence>
<gene>
    <name evidence="3" type="ORF">PaG_00860</name>
</gene>
<feature type="region of interest" description="Disordered" evidence="1">
    <location>
        <begin position="1"/>
        <end position="31"/>
    </location>
</feature>
<protein>
    <submittedName>
        <fullName evidence="3">Uncharacterized protein</fullName>
    </submittedName>
</protein>
<dbReference type="AlphaFoldDB" id="W3VVP2"/>
<feature type="region of interest" description="Disordered" evidence="1">
    <location>
        <begin position="210"/>
        <end position="231"/>
    </location>
</feature>
<dbReference type="EMBL" id="AWNI01000004">
    <property type="protein sequence ID" value="ETS64887.1"/>
    <property type="molecule type" value="Genomic_DNA"/>
</dbReference>
<sequence>MKSNDGRQTETTPTDLEKIEGPIRSSLPSFGHNTNCPSIPDTLTMIRATLILSAVLTVAMMSWGALCAPTPAVLPHPSMEMMQDAQMLWRTVTHQNILPGTLHSVNPEVGVTARWHEFLRRDGRATLAYIVEELKDIQFRSFLEGRYGKPVMAVSERREQFVARRLVNAFIEQHYPANQLRWGRTGPSFVALQRLADVAVSQEAERHLGHVAGPSGAGFHPKLEEGGDQSW</sequence>
<name>W3VVP2_MOEAP</name>
<dbReference type="Proteomes" id="UP000019462">
    <property type="component" value="Unassembled WGS sequence"/>
</dbReference>
<feature type="transmembrane region" description="Helical" evidence="2">
    <location>
        <begin position="50"/>
        <end position="74"/>
    </location>
</feature>
<reference evidence="3 4" key="1">
    <citation type="journal article" date="2014" name="Genome Announc.">
        <title>Genome sequence of the basidiomycetous fungus Pseudozyma aphidis DSM70725, an efficient producer of biosurfactant mannosylerythritol lipids.</title>
        <authorList>
            <person name="Lorenz S."/>
            <person name="Guenther M."/>
            <person name="Grumaz C."/>
            <person name="Rupp S."/>
            <person name="Zibek S."/>
            <person name="Sohn K."/>
        </authorList>
    </citation>
    <scope>NUCLEOTIDE SEQUENCE [LARGE SCALE GENOMIC DNA]</scope>
    <source>
        <strain evidence="4">ATCC 32657 / CBS 517.83 / DSM 70725 / JCM 10318 / NBRC 10182 / NRRL Y-7954 / St-0401</strain>
    </source>
</reference>
<dbReference type="OrthoDB" id="2552474at2759"/>
<organism evidence="3 4">
    <name type="scientific">Moesziomyces aphidis</name>
    <name type="common">Pseudozyma aphidis</name>
    <dbReference type="NCBI Taxonomy" id="84754"/>
    <lineage>
        <taxon>Eukaryota</taxon>
        <taxon>Fungi</taxon>
        <taxon>Dikarya</taxon>
        <taxon>Basidiomycota</taxon>
        <taxon>Ustilaginomycotina</taxon>
        <taxon>Ustilaginomycetes</taxon>
        <taxon>Ustilaginales</taxon>
        <taxon>Ustilaginaceae</taxon>
        <taxon>Moesziomyces</taxon>
    </lineage>
</organism>
<comment type="caution">
    <text evidence="3">The sequence shown here is derived from an EMBL/GenBank/DDBJ whole genome shotgun (WGS) entry which is preliminary data.</text>
</comment>
<keyword evidence="2" id="KW-1133">Transmembrane helix</keyword>
<evidence type="ECO:0000313" key="4">
    <source>
        <dbReference type="Proteomes" id="UP000019462"/>
    </source>
</evidence>
<keyword evidence="2" id="KW-0472">Membrane</keyword>
<keyword evidence="4" id="KW-1185">Reference proteome</keyword>
<evidence type="ECO:0000256" key="1">
    <source>
        <dbReference type="SAM" id="MobiDB-lite"/>
    </source>
</evidence>
<evidence type="ECO:0000256" key="2">
    <source>
        <dbReference type="SAM" id="Phobius"/>
    </source>
</evidence>